<keyword evidence="3" id="KW-1185">Reference proteome</keyword>
<evidence type="ECO:0000313" key="3">
    <source>
        <dbReference type="Proteomes" id="UP000583387"/>
    </source>
</evidence>
<reference evidence="2 3" key="1">
    <citation type="submission" date="2020-08" db="EMBL/GenBank/DDBJ databases">
        <authorList>
            <person name="Criscuolo A."/>
        </authorList>
    </citation>
    <scope>NUCLEOTIDE SEQUENCE [LARGE SCALE GENOMIC DNA]</scope>
    <source>
        <strain evidence="2">CIP111764</strain>
    </source>
</reference>
<evidence type="ECO:0000313" key="2">
    <source>
        <dbReference type="EMBL" id="CAD5108212.1"/>
    </source>
</evidence>
<evidence type="ECO:0008006" key="4">
    <source>
        <dbReference type="Google" id="ProtNLM"/>
    </source>
</evidence>
<dbReference type="Proteomes" id="UP000583387">
    <property type="component" value="Unassembled WGS sequence"/>
</dbReference>
<dbReference type="Pfam" id="PF05656">
    <property type="entry name" value="DUF805"/>
    <property type="match status" value="1"/>
</dbReference>
<dbReference type="AlphaFoldDB" id="A0A7U7ENG3"/>
<sequence>MSEPRYKIVFDGEVMPEMPLDTVKENLARLFKLDRTRIEPLFGRRAVVLKRDLSAGDVEKYVSALERAGAQVRKEQDVAASLSLVETDDHRPAEVKDTPSDTSMQCPKCGYEQPRDIECASCGIVIEKYLARQAQLAESAVEAAVDAPSAPSPYAPPQARVGEALPEFGELRPFTSEGRIGRLRYLAWSLVLMAACGGLFGLAMIGMEINDMLGAVLFTAISIAVIVVAVMIGVQRLHDIGWSGWIMLLNLVPVVGSVLALLMLLVPGSTGANRFGPPPPANSLAVKILAALWLIPVAGLLLALLLGGFAAITGLAGDLVLPPQS</sequence>
<dbReference type="EMBL" id="CAJFCI010000048">
    <property type="protein sequence ID" value="CAD5108212.1"/>
    <property type="molecule type" value="Genomic_DNA"/>
</dbReference>
<accession>A0A7U7ENG3</accession>
<dbReference type="RefSeq" id="WP_187671536.1">
    <property type="nucleotide sequence ID" value="NZ_CAJFCI010000048.1"/>
</dbReference>
<keyword evidence="1" id="KW-1133">Transmembrane helix</keyword>
<dbReference type="GO" id="GO:0005886">
    <property type="term" value="C:plasma membrane"/>
    <property type="evidence" value="ECO:0007669"/>
    <property type="project" value="TreeGrafter"/>
</dbReference>
<proteinExistence type="predicted"/>
<name>A0A7U7ENG3_9GAMM</name>
<dbReference type="InterPro" id="IPR008523">
    <property type="entry name" value="DUF805"/>
</dbReference>
<feature type="transmembrane region" description="Helical" evidence="1">
    <location>
        <begin position="185"/>
        <end position="206"/>
    </location>
</feature>
<evidence type="ECO:0000256" key="1">
    <source>
        <dbReference type="SAM" id="Phobius"/>
    </source>
</evidence>
<feature type="transmembrane region" description="Helical" evidence="1">
    <location>
        <begin position="288"/>
        <end position="321"/>
    </location>
</feature>
<protein>
    <recommendedName>
        <fullName evidence="4">DUF805 domain-containing protein</fullName>
    </recommendedName>
</protein>
<dbReference type="PANTHER" id="PTHR34980:SF3">
    <property type="entry name" value="BLR8105 PROTEIN"/>
    <property type="match status" value="1"/>
</dbReference>
<keyword evidence="1" id="KW-0812">Transmembrane</keyword>
<feature type="transmembrane region" description="Helical" evidence="1">
    <location>
        <begin position="212"/>
        <end position="234"/>
    </location>
</feature>
<dbReference type="PANTHER" id="PTHR34980">
    <property type="entry name" value="INNER MEMBRANE PROTEIN-RELATED-RELATED"/>
    <property type="match status" value="1"/>
</dbReference>
<gene>
    <name evidence="2" type="ORF">PSEWESI4_02497</name>
</gene>
<keyword evidence="1" id="KW-0472">Membrane</keyword>
<comment type="caution">
    <text evidence="2">The sequence shown here is derived from an EMBL/GenBank/DDBJ whole genome shotgun (WGS) entry which is preliminary data.</text>
</comment>
<organism evidence="2 3">
    <name type="scientific">Zestomonas carbonaria</name>
    <dbReference type="NCBI Taxonomy" id="2762745"/>
    <lineage>
        <taxon>Bacteria</taxon>
        <taxon>Pseudomonadati</taxon>
        <taxon>Pseudomonadota</taxon>
        <taxon>Gammaproteobacteria</taxon>
        <taxon>Pseudomonadales</taxon>
        <taxon>Pseudomonadaceae</taxon>
        <taxon>Zestomonas</taxon>
    </lineage>
</organism>
<feature type="transmembrane region" description="Helical" evidence="1">
    <location>
        <begin position="246"/>
        <end position="268"/>
    </location>
</feature>